<feature type="transmembrane region" description="Helical" evidence="1">
    <location>
        <begin position="16"/>
        <end position="35"/>
    </location>
</feature>
<evidence type="ECO:0000313" key="3">
    <source>
        <dbReference type="Proteomes" id="UP000283880"/>
    </source>
</evidence>
<dbReference type="EMBL" id="QSBM01000013">
    <property type="protein sequence ID" value="RGX27352.1"/>
    <property type="molecule type" value="Genomic_DNA"/>
</dbReference>
<protein>
    <submittedName>
        <fullName evidence="2">Uncharacterized protein</fullName>
    </submittedName>
</protein>
<keyword evidence="1" id="KW-0812">Transmembrane</keyword>
<feature type="transmembrane region" description="Helical" evidence="1">
    <location>
        <begin position="41"/>
        <end position="61"/>
    </location>
</feature>
<dbReference type="AlphaFoldDB" id="A0A413FCL7"/>
<sequence>MKKQWDQFPFVLRRKILLTALAGLASLAVSLVIFTATTDHILLALGGIIFIASLVLSGSLWSTAACGRYEVVEGVCTSDTAPALHRYRKVQLVDAQGAETTLLLSKASRFRIGSHYRFYFQTGSRPAVGNDYLDAALSTNSFLGYEELETTSSADENLE</sequence>
<name>A0A413FCL7_9FIRM</name>
<reference evidence="2 3" key="1">
    <citation type="submission" date="2018-08" db="EMBL/GenBank/DDBJ databases">
        <title>A genome reference for cultivated species of the human gut microbiota.</title>
        <authorList>
            <person name="Zou Y."/>
            <person name="Xue W."/>
            <person name="Luo G."/>
        </authorList>
    </citation>
    <scope>NUCLEOTIDE SEQUENCE [LARGE SCALE GENOMIC DNA]</scope>
    <source>
        <strain evidence="2 3">AF04-15</strain>
    </source>
</reference>
<dbReference type="OrthoDB" id="1909371at2"/>
<comment type="caution">
    <text evidence="2">The sequence shown here is derived from an EMBL/GenBank/DDBJ whole genome shotgun (WGS) entry which is preliminary data.</text>
</comment>
<keyword evidence="1" id="KW-0472">Membrane</keyword>
<gene>
    <name evidence="2" type="ORF">DWV29_16985</name>
</gene>
<dbReference type="RefSeq" id="WP_007712829.1">
    <property type="nucleotide sequence ID" value="NZ_BAABXR010000001.1"/>
</dbReference>
<evidence type="ECO:0000256" key="1">
    <source>
        <dbReference type="SAM" id="Phobius"/>
    </source>
</evidence>
<evidence type="ECO:0000313" key="2">
    <source>
        <dbReference type="EMBL" id="RGX27352.1"/>
    </source>
</evidence>
<keyword evidence="1" id="KW-1133">Transmembrane helix</keyword>
<accession>A0A413FCL7</accession>
<proteinExistence type="predicted"/>
<organism evidence="2 3">
    <name type="scientific">Enterocloster asparagiformis</name>
    <dbReference type="NCBI Taxonomy" id="333367"/>
    <lineage>
        <taxon>Bacteria</taxon>
        <taxon>Bacillati</taxon>
        <taxon>Bacillota</taxon>
        <taxon>Clostridia</taxon>
        <taxon>Lachnospirales</taxon>
        <taxon>Lachnospiraceae</taxon>
        <taxon>Enterocloster</taxon>
    </lineage>
</organism>
<dbReference type="Proteomes" id="UP000283880">
    <property type="component" value="Unassembled WGS sequence"/>
</dbReference>